<keyword evidence="5" id="KW-1185">Reference proteome</keyword>
<name>A0AA38RMW0_9PEZI</name>
<dbReference type="PROSITE" id="PS50297">
    <property type="entry name" value="ANK_REP_REGION"/>
    <property type="match status" value="1"/>
</dbReference>
<protein>
    <submittedName>
        <fullName evidence="4">Ankyrin</fullName>
    </submittedName>
</protein>
<dbReference type="SUPFAM" id="SSF48403">
    <property type="entry name" value="Ankyrin repeat"/>
    <property type="match status" value="1"/>
</dbReference>
<evidence type="ECO:0000313" key="5">
    <source>
        <dbReference type="Proteomes" id="UP001174691"/>
    </source>
</evidence>
<keyword evidence="1" id="KW-0677">Repeat</keyword>
<evidence type="ECO:0000256" key="3">
    <source>
        <dbReference type="PROSITE-ProRule" id="PRU00023"/>
    </source>
</evidence>
<dbReference type="InterPro" id="IPR036770">
    <property type="entry name" value="Ankyrin_rpt-contain_sf"/>
</dbReference>
<evidence type="ECO:0000313" key="4">
    <source>
        <dbReference type="EMBL" id="KAJ9151045.1"/>
    </source>
</evidence>
<dbReference type="InterPro" id="IPR050889">
    <property type="entry name" value="Dendritic_Spine_Reg/Scaffold"/>
</dbReference>
<evidence type="ECO:0000256" key="1">
    <source>
        <dbReference type="ARBA" id="ARBA00022737"/>
    </source>
</evidence>
<sequence>MAELAGLFIGIAAFALQIGGTIESIRALREFTPAEVVDQLECLSDRLELFRKNLLALQPLESHPTVKSALQQASKRFRVVENALQKLQRKLHPEGNARPGYRIRVKLVFSRQHVEEQINKAKDNISGMSVDVQLACLVLLSLQHLQASGSTVIVHRIDSSLEESRDAAMTQESRINTEPSFEESGAAATAQGSRTYLEKSGDAAMIHESAIGTGQAVAETTSAQCEQSQVIPRGTNRHHCGQRHCDCLCHLTGKKSGRFWSVEYTPLSILLKKPKNGRCGSSQFCLNFRLALSKLGIPFAIVAGLNITADAIGFNLQPALRTERFVKYTSPGFETLCRLQYGNISLGEARTKFVELYRSDTSLKDHRDPSGQSYLQELLMYPWPFRSMDQLALLRMFVAEFDMTLVDQDSSFLTMCATWIGEGPHLDLLDAILEYGFNPTTVHSPLWEQWPASCSPNWWSELDTPDPFFVEYLAMLVKDNPYFSGSTPLCNAVLVGSDKDIEAWMLRTQPLRENTTFLGQSPLHLAITNPDVCRLLLDAGHDLDSTDKWGATPLMYAAAMGQRQTVTLLLSRGANPTIFSCPNGHEKSHRTFVHYAIARGHTDLVLDALGTIQEVYGIEAAQAWSQLATLLTIGTGGYFLESRTPFLLELIKNLANVNMPIGDQHEGVDDNNLMHYVVSVDEASALVRCGFNQFDSPNSDGKLAINSLAQHFDPALIKFCIESGTSVRNKDKEGRTILFDLFSTLHSTAGLRTQQTLTAIRLCLDAGADIFETDNCRCSYENIAGIQEDESEFIDILEGEIKKLASESLHCLWSEWMFAMKAEYDAHVVAMDKKRAEYKPPLPMPPDYFQVDYKNDTYKFGPYIYSSLRAYPITSTLASYAFWLQYEYRSPDFPLLGEVRRAGWFEKRVSWLQEFISVMALSADEVATEMRRIHKQELARGTVSAECNMDLDFLV</sequence>
<proteinExistence type="predicted"/>
<dbReference type="Pfam" id="PF12796">
    <property type="entry name" value="Ank_2"/>
    <property type="match status" value="1"/>
</dbReference>
<comment type="caution">
    <text evidence="4">The sequence shown here is derived from an EMBL/GenBank/DDBJ whole genome shotgun (WGS) entry which is preliminary data.</text>
</comment>
<evidence type="ECO:0000256" key="2">
    <source>
        <dbReference type="ARBA" id="ARBA00023043"/>
    </source>
</evidence>
<dbReference type="Proteomes" id="UP001174691">
    <property type="component" value="Unassembled WGS sequence"/>
</dbReference>
<dbReference type="PANTHER" id="PTHR24166:SF48">
    <property type="entry name" value="PROTEIN VAPYRIN"/>
    <property type="match status" value="1"/>
</dbReference>
<keyword evidence="2 3" id="KW-0040">ANK repeat</keyword>
<dbReference type="AlphaFoldDB" id="A0AA38RMW0"/>
<reference evidence="4" key="1">
    <citation type="submission" date="2022-07" db="EMBL/GenBank/DDBJ databases">
        <title>Fungi with potential for degradation of polypropylene.</title>
        <authorList>
            <person name="Gostincar C."/>
        </authorList>
    </citation>
    <scope>NUCLEOTIDE SEQUENCE</scope>
    <source>
        <strain evidence="4">EXF-13287</strain>
    </source>
</reference>
<dbReference type="EMBL" id="JANBVN010000067">
    <property type="protein sequence ID" value="KAJ9151045.1"/>
    <property type="molecule type" value="Genomic_DNA"/>
</dbReference>
<organism evidence="4 5">
    <name type="scientific">Coniochaeta hoffmannii</name>
    <dbReference type="NCBI Taxonomy" id="91930"/>
    <lineage>
        <taxon>Eukaryota</taxon>
        <taxon>Fungi</taxon>
        <taxon>Dikarya</taxon>
        <taxon>Ascomycota</taxon>
        <taxon>Pezizomycotina</taxon>
        <taxon>Sordariomycetes</taxon>
        <taxon>Sordariomycetidae</taxon>
        <taxon>Coniochaetales</taxon>
        <taxon>Coniochaetaceae</taxon>
        <taxon>Coniochaeta</taxon>
    </lineage>
</organism>
<dbReference type="SMART" id="SM00248">
    <property type="entry name" value="ANK"/>
    <property type="match status" value="6"/>
</dbReference>
<dbReference type="PROSITE" id="PS50088">
    <property type="entry name" value="ANK_REPEAT"/>
    <property type="match status" value="1"/>
</dbReference>
<dbReference type="Gene3D" id="1.25.40.20">
    <property type="entry name" value="Ankyrin repeat-containing domain"/>
    <property type="match status" value="2"/>
</dbReference>
<dbReference type="InterPro" id="IPR002110">
    <property type="entry name" value="Ankyrin_rpt"/>
</dbReference>
<accession>A0AA38RMW0</accession>
<dbReference type="PANTHER" id="PTHR24166">
    <property type="entry name" value="ROLLING PEBBLES, ISOFORM B"/>
    <property type="match status" value="1"/>
</dbReference>
<gene>
    <name evidence="4" type="ORF">NKR19_g5086</name>
</gene>
<feature type="repeat" description="ANK" evidence="3">
    <location>
        <begin position="549"/>
        <end position="581"/>
    </location>
</feature>